<keyword evidence="7" id="KW-1185">Reference proteome</keyword>
<name>A0A6A4UZD2_AMPAM</name>
<keyword evidence="3" id="KW-0433">Leucine-rich repeat</keyword>
<dbReference type="EMBL" id="VIIS01002046">
    <property type="protein sequence ID" value="KAF0289237.1"/>
    <property type="molecule type" value="Genomic_DNA"/>
</dbReference>
<dbReference type="PANTHER" id="PTHR31994">
    <property type="entry name" value="LEUCINE-RICH REPEAT-CONTAINING PROTEIN 42"/>
    <property type="match status" value="1"/>
</dbReference>
<sequence>MSDVSSITHLELAQLSPFFVISPGLSCTAAPAPEPSTGPDLPPRPARPDDDLSPAPAAGVPWSAGSRVAPLFELCLQLAAGWLDRLESLVGFPELVGELLVRRALRLKVFDRGDQRCRRALALCVAAYPDQVLPSVRIPDLLTLSEYEEPLETLWSSLTRLDLSGCRLGDRHPALSHIANAAGLTHLYLRDCALTDAGLRSLTLPARMSGSGLHALRRVDVRDNQLSCRSLVMLCRLKPHQIAASVTVNAEDKAALQSRGYSLVEPFDAEEVTNQGWLAPLVDTWSERPFKRCPAAAGTRCQAALAGGRLLSEVFRCGLSRRLCRLAVHPPGGSDHTHRGPTSCDQAGTVAWIYTRILYSGFTHARCSRLCYLYLHTSTNE</sequence>
<feature type="compositionally biased region" description="Pro residues" evidence="5">
    <location>
        <begin position="32"/>
        <end position="45"/>
    </location>
</feature>
<dbReference type="Proteomes" id="UP000440578">
    <property type="component" value="Unassembled WGS sequence"/>
</dbReference>
<dbReference type="PANTHER" id="PTHR31994:SF3">
    <property type="entry name" value="LEUCINE-RICH REPEAT-CONTAINING PROTEIN 42"/>
    <property type="match status" value="1"/>
</dbReference>
<dbReference type="Gene3D" id="3.80.10.10">
    <property type="entry name" value="Ribonuclease Inhibitor"/>
    <property type="match status" value="1"/>
</dbReference>
<dbReference type="Pfam" id="PF13516">
    <property type="entry name" value="LRR_6"/>
    <property type="match status" value="2"/>
</dbReference>
<dbReference type="SUPFAM" id="SSF52047">
    <property type="entry name" value="RNI-like"/>
    <property type="match status" value="1"/>
</dbReference>
<evidence type="ECO:0000256" key="3">
    <source>
        <dbReference type="ARBA" id="ARBA00022614"/>
    </source>
</evidence>
<evidence type="ECO:0000256" key="1">
    <source>
        <dbReference type="ARBA" id="ARBA00009297"/>
    </source>
</evidence>
<comment type="caution">
    <text evidence="6">The sequence shown here is derived from an EMBL/GenBank/DDBJ whole genome shotgun (WGS) entry which is preliminary data.</text>
</comment>
<proteinExistence type="inferred from homology"/>
<evidence type="ECO:0000256" key="2">
    <source>
        <dbReference type="ARBA" id="ARBA00014198"/>
    </source>
</evidence>
<organism evidence="6 7">
    <name type="scientific">Amphibalanus amphitrite</name>
    <name type="common">Striped barnacle</name>
    <name type="synonym">Balanus amphitrite</name>
    <dbReference type="NCBI Taxonomy" id="1232801"/>
    <lineage>
        <taxon>Eukaryota</taxon>
        <taxon>Metazoa</taxon>
        <taxon>Ecdysozoa</taxon>
        <taxon>Arthropoda</taxon>
        <taxon>Crustacea</taxon>
        <taxon>Multicrustacea</taxon>
        <taxon>Cirripedia</taxon>
        <taxon>Thoracica</taxon>
        <taxon>Thoracicalcarea</taxon>
        <taxon>Balanomorpha</taxon>
        <taxon>Balanoidea</taxon>
        <taxon>Balanidae</taxon>
        <taxon>Amphibalaninae</taxon>
        <taxon>Amphibalanus</taxon>
    </lineage>
</organism>
<dbReference type="AlphaFoldDB" id="A0A6A4UZD2"/>
<dbReference type="InterPro" id="IPR039631">
    <property type="entry name" value="LRRC42"/>
</dbReference>
<dbReference type="InterPro" id="IPR032675">
    <property type="entry name" value="LRR_dom_sf"/>
</dbReference>
<gene>
    <name evidence="6" type="primary">lrrc42_1</name>
    <name evidence="6" type="ORF">FJT64_012456</name>
</gene>
<feature type="region of interest" description="Disordered" evidence="5">
    <location>
        <begin position="30"/>
        <end position="57"/>
    </location>
</feature>
<reference evidence="6 7" key="1">
    <citation type="submission" date="2019-07" db="EMBL/GenBank/DDBJ databases">
        <title>Draft genome assembly of a fouling barnacle, Amphibalanus amphitrite (Darwin, 1854): The first reference genome for Thecostraca.</title>
        <authorList>
            <person name="Kim W."/>
        </authorList>
    </citation>
    <scope>NUCLEOTIDE SEQUENCE [LARGE SCALE GENOMIC DNA]</scope>
    <source>
        <strain evidence="6">SNU_AA5</strain>
        <tissue evidence="6">Soma without cirri and trophi</tissue>
    </source>
</reference>
<evidence type="ECO:0000256" key="5">
    <source>
        <dbReference type="SAM" id="MobiDB-lite"/>
    </source>
</evidence>
<dbReference type="InterPro" id="IPR001611">
    <property type="entry name" value="Leu-rich_rpt"/>
</dbReference>
<comment type="similarity">
    <text evidence="1">Belongs to the LRRC42 family.</text>
</comment>
<evidence type="ECO:0000313" key="7">
    <source>
        <dbReference type="Proteomes" id="UP000440578"/>
    </source>
</evidence>
<protein>
    <recommendedName>
        <fullName evidence="2">Leucine-rich repeat-containing protein 42</fullName>
    </recommendedName>
</protein>
<evidence type="ECO:0000256" key="4">
    <source>
        <dbReference type="ARBA" id="ARBA00022737"/>
    </source>
</evidence>
<evidence type="ECO:0000313" key="6">
    <source>
        <dbReference type="EMBL" id="KAF0289237.1"/>
    </source>
</evidence>
<accession>A0A6A4UZD2</accession>
<keyword evidence="4" id="KW-0677">Repeat</keyword>